<dbReference type="Pfam" id="PF01497">
    <property type="entry name" value="Peripla_BP_2"/>
    <property type="match status" value="1"/>
</dbReference>
<dbReference type="SUPFAM" id="SSF63446">
    <property type="entry name" value="Type I dockerin domain"/>
    <property type="match status" value="1"/>
</dbReference>
<dbReference type="Gene3D" id="1.10.1330.10">
    <property type="entry name" value="Dockerin domain"/>
    <property type="match status" value="1"/>
</dbReference>
<gene>
    <name evidence="2" type="primary">btuF</name>
    <name evidence="2" type="ORF">LPILPELN_00020</name>
</gene>
<sequence length="425" mass="47092">MKKKTKMLALLGIVVVLCSMLLVALPATAIAAEQDDYVMGIYGNANEDDTIDMRDLTYVKLIFFGKKPETELADAKYDGKINPLDFIQIKLIIVGKEKELTLVDSVDRIVTVNKPIGGIVSFSGDACEALRTLNAANKVVGVIYWINDDEVFFPELSKLPSVGSWSEPDVERIISLAPDIVVTYGGSPSSENLEDKLEGTGITVVRFYFHKPFAVSISEEITKLGYILGRREEAEEFNDFHEGVTNQIIECTEKLSEDEKPRIYIEGSFKDYKTYSEGSGTHDMVVVAGGTNIAADLEGSYPIVEPEWVLWENPDIIIKTTAAKYGSGIGYCNEDPSVPQSYIDDMIAGRTGWNNLTAVINGDVYLLDTDISGSPGYFAGVAYMAKWFHHDRFSDLDPEAVYKEYLERYQGLDYCGIFAYPPPAS</sequence>
<feature type="domain" description="Fe/B12 periplasmic-binding" evidence="1">
    <location>
        <begin position="118"/>
        <end position="396"/>
    </location>
</feature>
<evidence type="ECO:0000259" key="1">
    <source>
        <dbReference type="PROSITE" id="PS50983"/>
    </source>
</evidence>
<accession>A0A7G9ZA04</accession>
<dbReference type="InterPro" id="IPR050902">
    <property type="entry name" value="ABC_Transporter_SBP"/>
</dbReference>
<dbReference type="PROSITE" id="PS50983">
    <property type="entry name" value="FE_B12_PBP"/>
    <property type="match status" value="1"/>
</dbReference>
<dbReference type="AlphaFoldDB" id="A0A7G9ZA04"/>
<organism evidence="2">
    <name type="scientific">Candidatus Methanophaga sp. ANME-1 ERB7</name>
    <dbReference type="NCBI Taxonomy" id="2759913"/>
    <lineage>
        <taxon>Archaea</taxon>
        <taxon>Methanobacteriati</taxon>
        <taxon>Methanobacteriota</taxon>
        <taxon>Stenosarchaea group</taxon>
        <taxon>Methanomicrobia</taxon>
        <taxon>Candidatus Methanophagales</taxon>
        <taxon>Candidatus Methanophagaceae</taxon>
        <taxon>Candidatus Methanophaga</taxon>
    </lineage>
</organism>
<dbReference type="EMBL" id="MT631678">
    <property type="protein sequence ID" value="QNO57088.1"/>
    <property type="molecule type" value="Genomic_DNA"/>
</dbReference>
<dbReference type="Gene3D" id="3.40.50.1980">
    <property type="entry name" value="Nitrogenase molybdenum iron protein domain"/>
    <property type="match status" value="2"/>
</dbReference>
<name>A0A7G9ZA04_9EURY</name>
<dbReference type="GO" id="GO:0000272">
    <property type="term" value="P:polysaccharide catabolic process"/>
    <property type="evidence" value="ECO:0007669"/>
    <property type="project" value="InterPro"/>
</dbReference>
<dbReference type="InterPro" id="IPR002491">
    <property type="entry name" value="ABC_transptr_periplasmic_BD"/>
</dbReference>
<proteinExistence type="predicted"/>
<evidence type="ECO:0000313" key="2">
    <source>
        <dbReference type="EMBL" id="QNO57088.1"/>
    </source>
</evidence>
<dbReference type="PANTHER" id="PTHR30535">
    <property type="entry name" value="VITAMIN B12-BINDING PROTEIN"/>
    <property type="match status" value="1"/>
</dbReference>
<reference evidence="2" key="1">
    <citation type="submission" date="2020-06" db="EMBL/GenBank/DDBJ databases">
        <title>Unique genomic features of the anaerobic methanotrophic archaea.</title>
        <authorList>
            <person name="Chadwick G.L."/>
            <person name="Skennerton C.T."/>
            <person name="Laso-Perez R."/>
            <person name="Leu A.O."/>
            <person name="Speth D.R."/>
            <person name="Yu H."/>
            <person name="Morgan-Lang C."/>
            <person name="Hatzenpichler R."/>
            <person name="Goudeau D."/>
            <person name="Malmstrom R."/>
            <person name="Brazelton W.J."/>
            <person name="Woyke T."/>
            <person name="Hallam S.J."/>
            <person name="Tyson G.W."/>
            <person name="Wegener G."/>
            <person name="Boetius A."/>
            <person name="Orphan V."/>
        </authorList>
    </citation>
    <scope>NUCLEOTIDE SEQUENCE</scope>
</reference>
<protein>
    <submittedName>
        <fullName evidence="2">Vitamin B12-binding protein</fullName>
    </submittedName>
</protein>
<dbReference type="SUPFAM" id="SSF53807">
    <property type="entry name" value="Helical backbone' metal receptor"/>
    <property type="match status" value="1"/>
</dbReference>
<dbReference type="InterPro" id="IPR036439">
    <property type="entry name" value="Dockerin_dom_sf"/>
</dbReference>
<dbReference type="PANTHER" id="PTHR30535:SF34">
    <property type="entry name" value="MOLYBDATE-BINDING PROTEIN MOLA"/>
    <property type="match status" value="1"/>
</dbReference>